<protein>
    <submittedName>
        <fullName evidence="1">Uncharacterized protein</fullName>
    </submittedName>
</protein>
<accession>A0ABX7YUY8</accession>
<evidence type="ECO:0000313" key="1">
    <source>
        <dbReference type="EMBL" id="QUN06460.1"/>
    </source>
</evidence>
<dbReference type="Proteomes" id="UP000679575">
    <property type="component" value="Chromosome"/>
</dbReference>
<dbReference type="RefSeq" id="WP_212595474.1">
    <property type="nucleotide sequence ID" value="NZ_CP073587.1"/>
</dbReference>
<reference evidence="1 2" key="1">
    <citation type="submission" date="2021-04" db="EMBL/GenBank/DDBJ databases">
        <title>Novel species identification of genus Shewanella.</title>
        <authorList>
            <person name="Liu G."/>
        </authorList>
    </citation>
    <scope>NUCLEOTIDE SEQUENCE [LARGE SCALE GENOMIC DNA]</scope>
    <source>
        <strain evidence="1 2">FJAT-54481</strain>
    </source>
</reference>
<sequence length="74" mass="8231">MSEVGMSFEAKVKCDGFNCGREKELNSQDPSSSEIEYYALGDAGWLIDENGFDYCPKCAPIVKAEREEQLGEQS</sequence>
<keyword evidence="2" id="KW-1185">Reference proteome</keyword>
<gene>
    <name evidence="1" type="ORF">KDN34_03075</name>
</gene>
<name>A0ABX7YUY8_9GAMM</name>
<evidence type="ECO:0000313" key="2">
    <source>
        <dbReference type="Proteomes" id="UP000679575"/>
    </source>
</evidence>
<organism evidence="1 2">
    <name type="scientific">Shewanella yunxiaonensis</name>
    <dbReference type="NCBI Taxonomy" id="2829809"/>
    <lineage>
        <taxon>Bacteria</taxon>
        <taxon>Pseudomonadati</taxon>
        <taxon>Pseudomonadota</taxon>
        <taxon>Gammaproteobacteria</taxon>
        <taxon>Alteromonadales</taxon>
        <taxon>Shewanellaceae</taxon>
        <taxon>Shewanella</taxon>
    </lineage>
</organism>
<dbReference type="EMBL" id="CP073587">
    <property type="protein sequence ID" value="QUN06460.1"/>
    <property type="molecule type" value="Genomic_DNA"/>
</dbReference>
<proteinExistence type="predicted"/>